<organism evidence="1 2">
    <name type="scientific">Nocardiopsis mwathae</name>
    <dbReference type="NCBI Taxonomy" id="1472723"/>
    <lineage>
        <taxon>Bacteria</taxon>
        <taxon>Bacillati</taxon>
        <taxon>Actinomycetota</taxon>
        <taxon>Actinomycetes</taxon>
        <taxon>Streptosporangiales</taxon>
        <taxon>Nocardiopsidaceae</taxon>
        <taxon>Nocardiopsis</taxon>
    </lineage>
</organism>
<accession>A0A7W9YM53</accession>
<dbReference type="EMBL" id="JACHDS010000001">
    <property type="protein sequence ID" value="MBB6174106.1"/>
    <property type="molecule type" value="Genomic_DNA"/>
</dbReference>
<sequence>MEADRFIGYALACDGSVDHEDHPLATWVIDRPFTDLVGWAFTGTCPSVLAGYAAEQRHGPTPPGPQMAFDERNRIIGHLRDAAEQAVPDTETGALLRRQAHYVAGFDGSAETGEWLALMQRDEERRLRSGRWTPSWAVVRSGAHTLARKGDGDALPHFIGVHIEADECETANLNYWAYWLGEISDPQVTDSFMVELDLETWNGERMLSHLIAKLDATNPYVDVVVHTLWSLITRKPGAVTPRSAEPASVAVARLLEESSASPQAVKELNEVLYALRMIHRR</sequence>
<evidence type="ECO:0000313" key="2">
    <source>
        <dbReference type="Proteomes" id="UP000546642"/>
    </source>
</evidence>
<evidence type="ECO:0000313" key="1">
    <source>
        <dbReference type="EMBL" id="MBB6174106.1"/>
    </source>
</evidence>
<gene>
    <name evidence="1" type="ORF">HNR23_004166</name>
</gene>
<dbReference type="AlphaFoldDB" id="A0A7W9YM53"/>
<proteinExistence type="predicted"/>
<keyword evidence="2" id="KW-1185">Reference proteome</keyword>
<protein>
    <submittedName>
        <fullName evidence="1">Uncharacterized protein</fullName>
    </submittedName>
</protein>
<reference evidence="1 2" key="1">
    <citation type="submission" date="2020-08" db="EMBL/GenBank/DDBJ databases">
        <title>Sequencing the genomes of 1000 actinobacteria strains.</title>
        <authorList>
            <person name="Klenk H.-P."/>
        </authorList>
    </citation>
    <scope>NUCLEOTIDE SEQUENCE [LARGE SCALE GENOMIC DNA]</scope>
    <source>
        <strain evidence="1 2">DSM 46659</strain>
    </source>
</reference>
<dbReference type="RefSeq" id="WP_184077942.1">
    <property type="nucleotide sequence ID" value="NZ_JACHDS010000001.1"/>
</dbReference>
<name>A0A7W9YM53_9ACTN</name>
<dbReference type="Proteomes" id="UP000546642">
    <property type="component" value="Unassembled WGS sequence"/>
</dbReference>
<comment type="caution">
    <text evidence="1">The sequence shown here is derived from an EMBL/GenBank/DDBJ whole genome shotgun (WGS) entry which is preliminary data.</text>
</comment>